<comment type="caution">
    <text evidence="3">The sequence shown here is derived from an EMBL/GenBank/DDBJ whole genome shotgun (WGS) entry which is preliminary data.</text>
</comment>
<dbReference type="SMART" id="SM00028">
    <property type="entry name" value="TPR"/>
    <property type="match status" value="8"/>
</dbReference>
<organism evidence="3 4">
    <name type="scientific">Paramuricea clavata</name>
    <name type="common">Red gorgonian</name>
    <name type="synonym">Violescent sea-whip</name>
    <dbReference type="NCBI Taxonomy" id="317549"/>
    <lineage>
        <taxon>Eukaryota</taxon>
        <taxon>Metazoa</taxon>
        <taxon>Cnidaria</taxon>
        <taxon>Anthozoa</taxon>
        <taxon>Octocorallia</taxon>
        <taxon>Malacalcyonacea</taxon>
        <taxon>Plexauridae</taxon>
        <taxon>Paramuricea</taxon>
    </lineage>
</organism>
<keyword evidence="2" id="KW-0802">TPR repeat</keyword>
<evidence type="ECO:0000313" key="4">
    <source>
        <dbReference type="Proteomes" id="UP001152795"/>
    </source>
</evidence>
<accession>A0A6S7I8J4</accession>
<feature type="non-terminal residue" evidence="3">
    <location>
        <position position="1"/>
    </location>
</feature>
<feature type="non-terminal residue" evidence="3">
    <location>
        <position position="733"/>
    </location>
</feature>
<dbReference type="SUPFAM" id="SSF81901">
    <property type="entry name" value="HCP-like"/>
    <property type="match status" value="1"/>
</dbReference>
<dbReference type="AlphaFoldDB" id="A0A6S7I8J4"/>
<dbReference type="OrthoDB" id="1667894at2759"/>
<dbReference type="Gene3D" id="1.25.40.10">
    <property type="entry name" value="Tetratricopeptide repeat domain"/>
    <property type="match status" value="2"/>
</dbReference>
<proteinExistence type="predicted"/>
<protein>
    <submittedName>
        <fullName evidence="3">Nephrocystin-3</fullName>
    </submittedName>
</protein>
<dbReference type="Pfam" id="PF13424">
    <property type="entry name" value="TPR_12"/>
    <property type="match status" value="4"/>
</dbReference>
<evidence type="ECO:0000256" key="2">
    <source>
        <dbReference type="ARBA" id="ARBA00022803"/>
    </source>
</evidence>
<dbReference type="SUPFAM" id="SSF48452">
    <property type="entry name" value="TPR-like"/>
    <property type="match status" value="1"/>
</dbReference>
<name>A0A6S7I8J4_PARCT</name>
<gene>
    <name evidence="3" type="ORF">PACLA_8A047126</name>
</gene>
<dbReference type="PANTHER" id="PTHR45641">
    <property type="entry name" value="TETRATRICOPEPTIDE REPEAT PROTEIN (AFU_ORTHOLOGUE AFUA_6G03870)"/>
    <property type="match status" value="1"/>
</dbReference>
<dbReference type="PROSITE" id="PS50005">
    <property type="entry name" value="TPR"/>
    <property type="match status" value="5"/>
</dbReference>
<dbReference type="InterPro" id="IPR019734">
    <property type="entry name" value="TPR_rpt"/>
</dbReference>
<reference evidence="3" key="1">
    <citation type="submission" date="2020-04" db="EMBL/GenBank/DDBJ databases">
        <authorList>
            <person name="Alioto T."/>
            <person name="Alioto T."/>
            <person name="Gomez Garrido J."/>
        </authorList>
    </citation>
    <scope>NUCLEOTIDE SEQUENCE</scope>
    <source>
        <strain evidence="3">A484AB</strain>
    </source>
</reference>
<keyword evidence="4" id="KW-1185">Reference proteome</keyword>
<keyword evidence="1" id="KW-0677">Repeat</keyword>
<dbReference type="EMBL" id="CACRXK020007913">
    <property type="protein sequence ID" value="CAB4013507.1"/>
    <property type="molecule type" value="Genomic_DNA"/>
</dbReference>
<evidence type="ECO:0000313" key="3">
    <source>
        <dbReference type="EMBL" id="CAB4013507.1"/>
    </source>
</evidence>
<dbReference type="InterPro" id="IPR011990">
    <property type="entry name" value="TPR-like_helical_dom_sf"/>
</dbReference>
<sequence length="733" mass="84971">QACAQKSERALYIIITHQHFNNSTTVTLDSIISGLKTSFSILLRSLQYNLFKKECQVPSCEEVSDVPPLRNRLATCTQKFRGCVFLYTLRAFETKQLVIEDRNSEYTLWSQGQKLNRNFVCQLPPKKSQDKEKFRSARKIPPNGRYARFRSNSPMCNYIEHAKIQHRNCFRLDNEMKCPWHTLNTLEDSSFITKFINNTRKMSTTIPWENEEEHKSGTIVTRPPLVDGMIRTHYFKMACLNPTIKIEVNNLRELRNEDCPSMKSTKLHFKKTVTNRFNDNDGNLFTKQVSVDDIADRLDRQPLAMAAAAVTFSVKKAISAFIVLLMKQSNYSAKTKAQYYHDLALKIRLEKLGQNHVKIADSYNNLGYTLKKAYHNLVTTKDYYEQALEIRKRLLRPNHVHVALSYMNLGRECHHKGELKKAKDYYQQAINIQETKFGSNHVEVAWSYDNLGLVYHDENELEKAKDCLQRALDIRKEQLGPNHVDVAWSLDKLGLVYHDAGDLEEAKNCYERALKIRNEQLGTSPSHVNIATCYNNLGAVYYTEGDLDKAKANYERALEIANKQLRPLHVNFATYYNNLGTLYSNTDELEKAKNCFQRALDIRKDQLDPNHVDVADSYNRLCLVYLDMEEEEKAQDYYDRGQGIETGELVRNHATLYGNRDDLRKAKDYRERGLEVETGQYTLPEMYFNICELEKAKDSYERGQKIETAELVRSYIKVSDSCYNHGRLYGSSC</sequence>
<dbReference type="PANTHER" id="PTHR45641:SF19">
    <property type="entry name" value="NEPHROCYSTIN-3"/>
    <property type="match status" value="1"/>
</dbReference>
<evidence type="ECO:0000256" key="1">
    <source>
        <dbReference type="ARBA" id="ARBA00022737"/>
    </source>
</evidence>
<dbReference type="PROSITE" id="PS50293">
    <property type="entry name" value="TPR_REGION"/>
    <property type="match status" value="1"/>
</dbReference>
<dbReference type="Proteomes" id="UP001152795">
    <property type="component" value="Unassembled WGS sequence"/>
</dbReference>